<name>A0ABW2V187_9BACL</name>
<evidence type="ECO:0000256" key="2">
    <source>
        <dbReference type="SAM" id="Phobius"/>
    </source>
</evidence>
<keyword evidence="2" id="KW-1133">Transmembrane helix</keyword>
<keyword evidence="2" id="KW-0812">Transmembrane</keyword>
<dbReference type="SUPFAM" id="SSF53187">
    <property type="entry name" value="Zn-dependent exopeptidases"/>
    <property type="match status" value="1"/>
</dbReference>
<reference evidence="4" key="1">
    <citation type="journal article" date="2019" name="Int. J. Syst. Evol. Microbiol.">
        <title>The Global Catalogue of Microorganisms (GCM) 10K type strain sequencing project: providing services to taxonomists for standard genome sequencing and annotation.</title>
        <authorList>
            <consortium name="The Broad Institute Genomics Platform"/>
            <consortium name="The Broad Institute Genome Sequencing Center for Infectious Disease"/>
            <person name="Wu L."/>
            <person name="Ma J."/>
        </authorList>
    </citation>
    <scope>NUCLEOTIDE SEQUENCE [LARGE SCALE GENOMIC DNA]</scope>
    <source>
        <strain evidence="4">JCM 18657</strain>
    </source>
</reference>
<keyword evidence="2" id="KW-0472">Membrane</keyword>
<gene>
    <name evidence="3" type="primary">spoIIP</name>
    <name evidence="3" type="ORF">ACFQWB_01220</name>
</gene>
<dbReference type="InterPro" id="IPR010897">
    <property type="entry name" value="Spore_II_P"/>
</dbReference>
<keyword evidence="4" id="KW-1185">Reference proteome</keyword>
<protein>
    <submittedName>
        <fullName evidence="3">Stage II sporulation protein P</fullName>
    </submittedName>
</protein>
<dbReference type="EMBL" id="JBHTGQ010000002">
    <property type="protein sequence ID" value="MFC7748565.1"/>
    <property type="molecule type" value="Genomic_DNA"/>
</dbReference>
<evidence type="ECO:0000313" key="3">
    <source>
        <dbReference type="EMBL" id="MFC7748565.1"/>
    </source>
</evidence>
<dbReference type="Pfam" id="PF07454">
    <property type="entry name" value="SpoIIP"/>
    <property type="match status" value="1"/>
</dbReference>
<organism evidence="3 4">
    <name type="scientific">Paenibacillus thermoaerophilus</name>
    <dbReference type="NCBI Taxonomy" id="1215385"/>
    <lineage>
        <taxon>Bacteria</taxon>
        <taxon>Bacillati</taxon>
        <taxon>Bacillota</taxon>
        <taxon>Bacilli</taxon>
        <taxon>Bacillales</taxon>
        <taxon>Paenibacillaceae</taxon>
        <taxon>Paenibacillus</taxon>
    </lineage>
</organism>
<evidence type="ECO:0000256" key="1">
    <source>
        <dbReference type="SAM" id="MobiDB-lite"/>
    </source>
</evidence>
<accession>A0ABW2V187</accession>
<evidence type="ECO:0000313" key="4">
    <source>
        <dbReference type="Proteomes" id="UP001596528"/>
    </source>
</evidence>
<sequence>MRQAEIIDVRRWSAKLRDTLAMTKLFVMVSGCTMMTIVLLVLAGIGAERGDHRPMSPLKGVAMTMSAGFFGDMLKMEIPYYDGGGSRQGGSFSPAAAGAFLLQLLTHVNPYDPRSLLAAELPGMRGDQANVLYSGSGASPGDAPVDLLPGASAISPAPESPAPTPAPSAPPSGQSGTGAAPGAGEKLVFIYHSHNRESYLPELKSKGITDPDLAYDAEVNVGLVGKRLQERLEDKGIGTAHSTTDYPSEIKGFNYAKSYAYSRGTVQEALAMHPKARLILDIHRDSLRRERTTATIGGVDYAQIYFVIGKKNPHWEQNSKLAEQLHAILEKNLPGLSKGVYGKSTHGNAEYNQSLSPHNLLVEIGGPDNTLEELYRATDALAAAVAELLAGAVPAGNPQP</sequence>
<dbReference type="Proteomes" id="UP001596528">
    <property type="component" value="Unassembled WGS sequence"/>
</dbReference>
<dbReference type="RefSeq" id="WP_138787625.1">
    <property type="nucleotide sequence ID" value="NZ_JBHTGQ010000002.1"/>
</dbReference>
<comment type="caution">
    <text evidence="3">The sequence shown here is derived from an EMBL/GenBank/DDBJ whole genome shotgun (WGS) entry which is preliminary data.</text>
</comment>
<feature type="region of interest" description="Disordered" evidence="1">
    <location>
        <begin position="144"/>
        <end position="180"/>
    </location>
</feature>
<dbReference type="NCBIfam" id="TIGR02867">
    <property type="entry name" value="spore_II_P"/>
    <property type="match status" value="1"/>
</dbReference>
<feature type="transmembrane region" description="Helical" evidence="2">
    <location>
        <begin position="21"/>
        <end position="47"/>
    </location>
</feature>
<proteinExistence type="predicted"/>
<feature type="compositionally biased region" description="Pro residues" evidence="1">
    <location>
        <begin position="158"/>
        <end position="170"/>
    </location>
</feature>